<feature type="domain" description="DUF306" evidence="2">
    <location>
        <begin position="37"/>
        <end position="137"/>
    </location>
</feature>
<keyword evidence="4" id="KW-1185">Reference proteome</keyword>
<name>A0A928V4H8_9GAMM</name>
<gene>
    <name evidence="3" type="ORF">C4F51_10990</name>
</gene>
<evidence type="ECO:0000313" key="4">
    <source>
        <dbReference type="Proteomes" id="UP000652567"/>
    </source>
</evidence>
<reference evidence="3" key="1">
    <citation type="submission" date="2018-07" db="EMBL/GenBank/DDBJ databases">
        <title>Genome assembly of strain Ka43.</title>
        <authorList>
            <person name="Kukolya J."/>
            <person name="Nagy I."/>
            <person name="Horvath B."/>
            <person name="Toth A."/>
        </authorList>
    </citation>
    <scope>NUCLEOTIDE SEQUENCE</scope>
    <source>
        <strain evidence="3">KB43</strain>
    </source>
</reference>
<evidence type="ECO:0000256" key="1">
    <source>
        <dbReference type="SAM" id="SignalP"/>
    </source>
</evidence>
<dbReference type="InterPro" id="IPR053147">
    <property type="entry name" value="Hsp_HslJ-like"/>
</dbReference>
<dbReference type="EMBL" id="PRDL01000001">
    <property type="protein sequence ID" value="MBE8717708.1"/>
    <property type="molecule type" value="Genomic_DNA"/>
</dbReference>
<keyword evidence="1" id="KW-0732">Signal</keyword>
<dbReference type="InterPro" id="IPR038670">
    <property type="entry name" value="HslJ-like_sf"/>
</dbReference>
<evidence type="ECO:0000259" key="2">
    <source>
        <dbReference type="Pfam" id="PF03724"/>
    </source>
</evidence>
<dbReference type="Pfam" id="PF03724">
    <property type="entry name" value="META"/>
    <property type="match status" value="1"/>
</dbReference>
<dbReference type="InterPro" id="IPR005184">
    <property type="entry name" value="DUF306_Meta_HslJ"/>
</dbReference>
<accession>A0A928V4H8</accession>
<evidence type="ECO:0000313" key="3">
    <source>
        <dbReference type="EMBL" id="MBE8717708.1"/>
    </source>
</evidence>
<dbReference type="PROSITE" id="PS51257">
    <property type="entry name" value="PROKAR_LIPOPROTEIN"/>
    <property type="match status" value="1"/>
</dbReference>
<sequence>MRNTILLLLTSLLVTLAACKQFSAPGKIEVIQSYLPGIWVVEYIGDRPVVDRSPARIHFAEDGTLNGNASCNRFFGKYSYTEETLIIEPLGTTKMACVPALMEQEARFLAAFPTAAQATLENEILILRDAAGQQIIRAARDESETE</sequence>
<feature type="signal peptide" evidence="1">
    <location>
        <begin position="1"/>
        <end position="23"/>
    </location>
</feature>
<dbReference type="PANTHER" id="PTHR35535">
    <property type="entry name" value="HEAT SHOCK PROTEIN HSLJ"/>
    <property type="match status" value="1"/>
</dbReference>
<organism evidence="3 4">
    <name type="scientific">Cellvibrio polysaccharolyticus</name>
    <dbReference type="NCBI Taxonomy" id="2082724"/>
    <lineage>
        <taxon>Bacteria</taxon>
        <taxon>Pseudomonadati</taxon>
        <taxon>Pseudomonadota</taxon>
        <taxon>Gammaproteobacteria</taxon>
        <taxon>Cellvibrionales</taxon>
        <taxon>Cellvibrionaceae</taxon>
        <taxon>Cellvibrio</taxon>
    </lineage>
</organism>
<comment type="caution">
    <text evidence="3">The sequence shown here is derived from an EMBL/GenBank/DDBJ whole genome shotgun (WGS) entry which is preliminary data.</text>
</comment>
<dbReference type="Proteomes" id="UP000652567">
    <property type="component" value="Unassembled WGS sequence"/>
</dbReference>
<feature type="chain" id="PRO_5037933590" evidence="1">
    <location>
        <begin position="24"/>
        <end position="146"/>
    </location>
</feature>
<dbReference type="RefSeq" id="WP_193909712.1">
    <property type="nucleotide sequence ID" value="NZ_PRDL01000001.1"/>
</dbReference>
<dbReference type="Gene3D" id="2.40.128.270">
    <property type="match status" value="1"/>
</dbReference>
<dbReference type="AlphaFoldDB" id="A0A928V4H8"/>
<dbReference type="PANTHER" id="PTHR35535:SF1">
    <property type="entry name" value="HEAT SHOCK PROTEIN HSLJ"/>
    <property type="match status" value="1"/>
</dbReference>
<proteinExistence type="predicted"/>
<protein>
    <submittedName>
        <fullName evidence="3">META domain-containing protein</fullName>
    </submittedName>
</protein>